<evidence type="ECO:0000313" key="9">
    <source>
        <dbReference type="Proteomes" id="UP000051249"/>
    </source>
</evidence>
<keyword evidence="3 6" id="KW-0812">Transmembrane</keyword>
<dbReference type="Gene3D" id="1.10.3470.10">
    <property type="entry name" value="ABC transporter involved in vitamin B12 uptake, BtuC"/>
    <property type="match status" value="1"/>
</dbReference>
<evidence type="ECO:0000313" key="8">
    <source>
        <dbReference type="EMBL" id="KRO25317.1"/>
    </source>
</evidence>
<evidence type="ECO:0000256" key="3">
    <source>
        <dbReference type="ARBA" id="ARBA00022692"/>
    </source>
</evidence>
<keyword evidence="9" id="KW-1185">Reference proteome</keyword>
<reference evidence="8 9" key="1">
    <citation type="journal article" date="2015" name="Genome Announc.">
        <title>Expanding the biotechnology potential of lactobacilli through comparative genomics of 213 strains and associated genera.</title>
        <authorList>
            <person name="Sun Z."/>
            <person name="Harris H.M."/>
            <person name="McCann A."/>
            <person name="Guo C."/>
            <person name="Argimon S."/>
            <person name="Zhang W."/>
            <person name="Yang X."/>
            <person name="Jeffery I.B."/>
            <person name="Cooney J.C."/>
            <person name="Kagawa T.F."/>
            <person name="Liu W."/>
            <person name="Song Y."/>
            <person name="Salvetti E."/>
            <person name="Wrobel A."/>
            <person name="Rasinkangas P."/>
            <person name="Parkhill J."/>
            <person name="Rea M.C."/>
            <person name="O'Sullivan O."/>
            <person name="Ritari J."/>
            <person name="Douillard F.P."/>
            <person name="Paul Ross R."/>
            <person name="Yang R."/>
            <person name="Briner A.E."/>
            <person name="Felis G.E."/>
            <person name="de Vos W.M."/>
            <person name="Barrangou R."/>
            <person name="Klaenhammer T.R."/>
            <person name="Caufield P.W."/>
            <person name="Cui Y."/>
            <person name="Zhang H."/>
            <person name="O'Toole P.W."/>
        </authorList>
    </citation>
    <scope>NUCLEOTIDE SEQUENCE [LARGE SCALE GENOMIC DNA]</scope>
    <source>
        <strain evidence="8 9">DSM 23026</strain>
    </source>
</reference>
<dbReference type="InterPro" id="IPR001626">
    <property type="entry name" value="ABC_TroCD"/>
</dbReference>
<dbReference type="RefSeq" id="WP_057799091.1">
    <property type="nucleotide sequence ID" value="NZ_BJZZ01000011.1"/>
</dbReference>
<dbReference type="GO" id="GO:0043190">
    <property type="term" value="C:ATP-binding cassette (ABC) transporter complex"/>
    <property type="evidence" value="ECO:0007669"/>
    <property type="project" value="InterPro"/>
</dbReference>
<feature type="transmembrane region" description="Helical" evidence="7">
    <location>
        <begin position="85"/>
        <end position="104"/>
    </location>
</feature>
<comment type="caution">
    <text evidence="8">The sequence shown here is derived from an EMBL/GenBank/DDBJ whole genome shotgun (WGS) entry which is preliminary data.</text>
</comment>
<dbReference type="InterPro" id="IPR037294">
    <property type="entry name" value="ABC_BtuC-like"/>
</dbReference>
<dbReference type="Proteomes" id="UP000051249">
    <property type="component" value="Unassembled WGS sequence"/>
</dbReference>
<dbReference type="EMBL" id="JQCQ01000012">
    <property type="protein sequence ID" value="KRO25317.1"/>
    <property type="molecule type" value="Genomic_DNA"/>
</dbReference>
<feature type="transmembrane region" description="Helical" evidence="7">
    <location>
        <begin position="128"/>
        <end position="149"/>
    </location>
</feature>
<feature type="transmembrane region" description="Helical" evidence="7">
    <location>
        <begin position="12"/>
        <end position="30"/>
    </location>
</feature>
<evidence type="ECO:0008006" key="10">
    <source>
        <dbReference type="Google" id="ProtNLM"/>
    </source>
</evidence>
<feature type="transmembrane region" description="Helical" evidence="7">
    <location>
        <begin position="50"/>
        <end position="73"/>
    </location>
</feature>
<dbReference type="PATRIC" id="fig|480391.4.peg.265"/>
<evidence type="ECO:0000256" key="7">
    <source>
        <dbReference type="SAM" id="Phobius"/>
    </source>
</evidence>
<dbReference type="PANTHER" id="PTHR30477">
    <property type="entry name" value="ABC-TRANSPORTER METAL-BINDING PROTEIN"/>
    <property type="match status" value="1"/>
</dbReference>
<evidence type="ECO:0000256" key="6">
    <source>
        <dbReference type="RuleBase" id="RU003943"/>
    </source>
</evidence>
<dbReference type="GO" id="GO:0055085">
    <property type="term" value="P:transmembrane transport"/>
    <property type="evidence" value="ECO:0007669"/>
    <property type="project" value="InterPro"/>
</dbReference>
<dbReference type="OrthoDB" id="9798540at2"/>
<gene>
    <name evidence="8" type="ORF">IV88_GL000262</name>
</gene>
<feature type="transmembrane region" description="Helical" evidence="7">
    <location>
        <begin position="240"/>
        <end position="261"/>
    </location>
</feature>
<evidence type="ECO:0000256" key="2">
    <source>
        <dbReference type="ARBA" id="ARBA00008034"/>
    </source>
</evidence>
<name>A0A0R2NHP2_9LACO</name>
<sequence>MFSFEFMQNAYIAGTFIAIICGIIGVYVVGRNMSYLSHMLSEIGFSGASFGIFMGWPALNGMLLFTIISSVLIGRMSVKSSRRESAISAISSLFLGLGILFLAISDKNVSYATNILFGSVIGISRGEVWQVLILTVVALLFILVMYRPLKFDSFDHVGAEVKGIHTNFISVLFLIVLALSVSTAAQIVGSLLIFVLLTLPASAAKFVSRTVSGMILFSIVAALIGVWLGLYLGYLTNWPVSFFIAVIECIIYFLALGWQAIRN</sequence>
<keyword evidence="4 7" id="KW-1133">Transmembrane helix</keyword>
<dbReference type="AlphaFoldDB" id="A0A0R2NHP2"/>
<feature type="transmembrane region" description="Helical" evidence="7">
    <location>
        <begin position="161"/>
        <end position="181"/>
    </location>
</feature>
<keyword evidence="6" id="KW-0813">Transport</keyword>
<proteinExistence type="inferred from homology"/>
<evidence type="ECO:0000256" key="4">
    <source>
        <dbReference type="ARBA" id="ARBA00022989"/>
    </source>
</evidence>
<feature type="transmembrane region" description="Helical" evidence="7">
    <location>
        <begin position="214"/>
        <end position="234"/>
    </location>
</feature>
<organism evidence="8 9">
    <name type="scientific">Pediococcus argentinicus</name>
    <dbReference type="NCBI Taxonomy" id="480391"/>
    <lineage>
        <taxon>Bacteria</taxon>
        <taxon>Bacillati</taxon>
        <taxon>Bacillota</taxon>
        <taxon>Bacilli</taxon>
        <taxon>Lactobacillales</taxon>
        <taxon>Lactobacillaceae</taxon>
        <taxon>Pediococcus</taxon>
    </lineage>
</organism>
<accession>A0A0R2NHP2</accession>
<dbReference type="Pfam" id="PF00950">
    <property type="entry name" value="ABC-3"/>
    <property type="match status" value="1"/>
</dbReference>
<comment type="similarity">
    <text evidence="2 6">Belongs to the ABC-3 integral membrane protein family.</text>
</comment>
<dbReference type="SUPFAM" id="SSF81345">
    <property type="entry name" value="ABC transporter involved in vitamin B12 uptake, BtuC"/>
    <property type="match status" value="1"/>
</dbReference>
<protein>
    <recommendedName>
        <fullName evidence="10">ABC-type Mn2+ Zn2+ transport system, permease component</fullName>
    </recommendedName>
</protein>
<evidence type="ECO:0000256" key="1">
    <source>
        <dbReference type="ARBA" id="ARBA00004141"/>
    </source>
</evidence>
<comment type="subcellular location">
    <subcellularLocation>
        <location evidence="6">Cell membrane</location>
        <topology evidence="6">Multi-pass membrane protein</topology>
    </subcellularLocation>
    <subcellularLocation>
        <location evidence="1">Membrane</location>
        <topology evidence="1">Multi-pass membrane protein</topology>
    </subcellularLocation>
</comment>
<evidence type="ECO:0000256" key="5">
    <source>
        <dbReference type="ARBA" id="ARBA00023136"/>
    </source>
</evidence>
<dbReference type="PANTHER" id="PTHR30477:SF0">
    <property type="entry name" value="METAL TRANSPORT SYSTEM MEMBRANE PROTEIN TM_0125-RELATED"/>
    <property type="match status" value="1"/>
</dbReference>
<keyword evidence="5 7" id="KW-0472">Membrane</keyword>